<evidence type="ECO:0000256" key="1">
    <source>
        <dbReference type="SAM" id="MobiDB-lite"/>
    </source>
</evidence>
<organism evidence="2 3">
    <name type="scientific">Phyllachora maydis</name>
    <dbReference type="NCBI Taxonomy" id="1825666"/>
    <lineage>
        <taxon>Eukaryota</taxon>
        <taxon>Fungi</taxon>
        <taxon>Dikarya</taxon>
        <taxon>Ascomycota</taxon>
        <taxon>Pezizomycotina</taxon>
        <taxon>Sordariomycetes</taxon>
        <taxon>Sordariomycetidae</taxon>
        <taxon>Phyllachorales</taxon>
        <taxon>Phyllachoraceae</taxon>
        <taxon>Phyllachora</taxon>
    </lineage>
</organism>
<evidence type="ECO:0000313" key="2">
    <source>
        <dbReference type="EMBL" id="KAK2070598.1"/>
    </source>
</evidence>
<dbReference type="EMBL" id="JAQQPM010000004">
    <property type="protein sequence ID" value="KAK2070598.1"/>
    <property type="molecule type" value="Genomic_DNA"/>
</dbReference>
<evidence type="ECO:0000313" key="3">
    <source>
        <dbReference type="Proteomes" id="UP001217918"/>
    </source>
</evidence>
<sequence length="125" mass="13477">MARKANIRSRIDPALLENDDDGNDVAGSEEVAAEDEDEDEDDDEDDEDDDDNNNNGDDTDNDHLSQVSGADSDLADLQEDIRRQDREQYVFASLQHEAAALGLGQAAPRIAQAAPASGQHCVPAV</sequence>
<accession>A0AAD9I3R4</accession>
<feature type="region of interest" description="Disordered" evidence="1">
    <location>
        <begin position="1"/>
        <end position="81"/>
    </location>
</feature>
<reference evidence="2" key="1">
    <citation type="journal article" date="2023" name="Mol. Plant Microbe Interact.">
        <title>Elucidating the Obligate Nature and Biological Capacity of an Invasive Fungal Corn Pathogen.</title>
        <authorList>
            <person name="MacCready J.S."/>
            <person name="Roggenkamp E.M."/>
            <person name="Gdanetz K."/>
            <person name="Chilvers M.I."/>
        </authorList>
    </citation>
    <scope>NUCLEOTIDE SEQUENCE</scope>
    <source>
        <strain evidence="2">PM02</strain>
    </source>
</reference>
<gene>
    <name evidence="2" type="ORF">P8C59_005080</name>
</gene>
<dbReference type="AlphaFoldDB" id="A0AAD9I3R4"/>
<protein>
    <submittedName>
        <fullName evidence="2">Uncharacterized protein</fullName>
    </submittedName>
</protein>
<proteinExistence type="predicted"/>
<name>A0AAD9I3R4_9PEZI</name>
<comment type="caution">
    <text evidence="2">The sequence shown here is derived from an EMBL/GenBank/DDBJ whole genome shotgun (WGS) entry which is preliminary data.</text>
</comment>
<keyword evidence="3" id="KW-1185">Reference proteome</keyword>
<feature type="compositionally biased region" description="Acidic residues" evidence="1">
    <location>
        <begin position="31"/>
        <end position="60"/>
    </location>
</feature>
<dbReference type="Proteomes" id="UP001217918">
    <property type="component" value="Unassembled WGS sequence"/>
</dbReference>